<evidence type="ECO:0000256" key="6">
    <source>
        <dbReference type="ARBA" id="ARBA00059875"/>
    </source>
</evidence>
<feature type="region of interest" description="Disordered" evidence="9">
    <location>
        <begin position="113"/>
        <end position="179"/>
    </location>
</feature>
<dbReference type="Pfam" id="PF00364">
    <property type="entry name" value="Biotin_lipoyl"/>
    <property type="match status" value="1"/>
</dbReference>
<comment type="function">
    <text evidence="6">Required for anchoring dihydrolipoamide dehydrogenase (E3) to the dihydrolipoamide transacetylase (E2) core of the pyruvate dehydrogenase complexes of eukaryotes. This specific binding is essential for a functional PDH complex.</text>
</comment>
<dbReference type="GO" id="GO:0045254">
    <property type="term" value="C:pyruvate dehydrogenase complex"/>
    <property type="evidence" value="ECO:0007669"/>
    <property type="project" value="InterPro"/>
</dbReference>
<evidence type="ECO:0000256" key="4">
    <source>
        <dbReference type="ARBA" id="ARBA00022946"/>
    </source>
</evidence>
<evidence type="ECO:0000256" key="2">
    <source>
        <dbReference type="ARBA" id="ARBA00007317"/>
    </source>
</evidence>
<reference evidence="12 13" key="1">
    <citation type="journal article" date="2022" name="DNA Res.">
        <title>Genome analysis of five recently described species of the CUG-Ser clade uncovers Candida theae as a new hybrid lineage with pathogenic potential in the Candida parapsilosis species complex.</title>
        <authorList>
            <person name="Mixao V."/>
            <person name="Del Olmo V."/>
            <person name="Hegedusova E."/>
            <person name="Saus E."/>
            <person name="Pryszcz L."/>
            <person name="Cillingova A."/>
            <person name="Nosek J."/>
            <person name="Gabaldon T."/>
        </authorList>
    </citation>
    <scope>NUCLEOTIDE SEQUENCE [LARGE SCALE GENOMIC DNA]</scope>
    <source>
        <strain evidence="12 13">CBS 12239</strain>
    </source>
</reference>
<dbReference type="InterPro" id="IPR011053">
    <property type="entry name" value="Single_hybrid_motif"/>
</dbReference>
<feature type="domain" description="Lipoyl-binding" evidence="10">
    <location>
        <begin position="28"/>
        <end position="104"/>
    </location>
</feature>
<dbReference type="GeneID" id="76153403"/>
<dbReference type="InterPro" id="IPR045257">
    <property type="entry name" value="E2/Pdx1"/>
</dbReference>
<dbReference type="CDD" id="cd06849">
    <property type="entry name" value="lipoyl_domain"/>
    <property type="match status" value="1"/>
</dbReference>
<dbReference type="FunFam" id="4.10.320.10:FF:000017">
    <property type="entry name" value="Pyruvate dehydrogenase complex protein X component, mitochondrial"/>
    <property type="match status" value="1"/>
</dbReference>
<evidence type="ECO:0000256" key="3">
    <source>
        <dbReference type="ARBA" id="ARBA00022823"/>
    </source>
</evidence>
<dbReference type="PANTHER" id="PTHR23151">
    <property type="entry name" value="DIHYDROLIPOAMIDE ACETYL/SUCCINYL-TRANSFERASE-RELATED"/>
    <property type="match status" value="1"/>
</dbReference>
<dbReference type="InterPro" id="IPR004167">
    <property type="entry name" value="PSBD"/>
</dbReference>
<keyword evidence="4" id="KW-0809">Transit peptide</keyword>
<evidence type="ECO:0000256" key="5">
    <source>
        <dbReference type="ARBA" id="ARBA00023128"/>
    </source>
</evidence>
<comment type="subcellular location">
    <subcellularLocation>
        <location evidence="1">Mitochondrion matrix</location>
    </subcellularLocation>
</comment>
<keyword evidence="3" id="KW-0450">Lipoyl</keyword>
<dbReference type="InterPro" id="IPR036625">
    <property type="entry name" value="E3-bd_dom_sf"/>
</dbReference>
<proteinExistence type="inferred from homology"/>
<keyword evidence="13" id="KW-1185">Reference proteome</keyword>
<dbReference type="EMBL" id="JAIHNG010000179">
    <property type="protein sequence ID" value="KAI5948614.1"/>
    <property type="molecule type" value="Genomic_DNA"/>
</dbReference>
<feature type="compositionally biased region" description="Basic and acidic residues" evidence="9">
    <location>
        <begin position="254"/>
        <end position="263"/>
    </location>
</feature>
<dbReference type="RefSeq" id="XP_051606124.1">
    <property type="nucleotide sequence ID" value="XM_051754968.1"/>
</dbReference>
<dbReference type="SUPFAM" id="SSF47005">
    <property type="entry name" value="Peripheral subunit-binding domain of 2-oxo acid dehydrogenase complex"/>
    <property type="match status" value="1"/>
</dbReference>
<dbReference type="AlphaFoldDB" id="A0AAD5B9I5"/>
<dbReference type="Gene3D" id="4.10.320.10">
    <property type="entry name" value="E3-binding domain"/>
    <property type="match status" value="1"/>
</dbReference>
<protein>
    <recommendedName>
        <fullName evidence="8">Dihydrolipoamide dehydrogenase-binding protein of pyruvate dehydrogenase complex</fullName>
    </recommendedName>
</protein>
<dbReference type="Pfam" id="PF02817">
    <property type="entry name" value="E3_binding"/>
    <property type="match status" value="1"/>
</dbReference>
<dbReference type="Gene3D" id="2.40.50.100">
    <property type="match status" value="1"/>
</dbReference>
<dbReference type="PANTHER" id="PTHR23151:SF82">
    <property type="entry name" value="PYRUVATE DEHYDROGENASE COMPLEX PROTEIN X COMPONENT, MITOCHONDRIAL"/>
    <property type="match status" value="1"/>
</dbReference>
<evidence type="ECO:0000256" key="7">
    <source>
        <dbReference type="ARBA" id="ARBA00065810"/>
    </source>
</evidence>
<dbReference type="GO" id="GO:0005759">
    <property type="term" value="C:mitochondrial matrix"/>
    <property type="evidence" value="ECO:0007669"/>
    <property type="project" value="UniProtKB-SubCell"/>
</dbReference>
<dbReference type="SUPFAM" id="SSF51230">
    <property type="entry name" value="Single hybrid motif"/>
    <property type="match status" value="1"/>
</dbReference>
<dbReference type="GO" id="GO:0004742">
    <property type="term" value="F:dihydrolipoyllysine-residue acetyltransferase activity"/>
    <property type="evidence" value="ECO:0007669"/>
    <property type="project" value="TreeGrafter"/>
</dbReference>
<dbReference type="InterPro" id="IPR000089">
    <property type="entry name" value="Biotin_lipoyl"/>
</dbReference>
<dbReference type="PROSITE" id="PS51826">
    <property type="entry name" value="PSBD"/>
    <property type="match status" value="1"/>
</dbReference>
<evidence type="ECO:0000256" key="9">
    <source>
        <dbReference type="SAM" id="MobiDB-lite"/>
    </source>
</evidence>
<organism evidence="12 13">
    <name type="scientific">Candida theae</name>
    <dbReference type="NCBI Taxonomy" id="1198502"/>
    <lineage>
        <taxon>Eukaryota</taxon>
        <taxon>Fungi</taxon>
        <taxon>Dikarya</taxon>
        <taxon>Ascomycota</taxon>
        <taxon>Saccharomycotina</taxon>
        <taxon>Pichiomycetes</taxon>
        <taxon>Debaryomycetaceae</taxon>
        <taxon>Candida/Lodderomyces clade</taxon>
        <taxon>Candida</taxon>
    </lineage>
</organism>
<evidence type="ECO:0000259" key="11">
    <source>
        <dbReference type="PROSITE" id="PS51826"/>
    </source>
</evidence>
<dbReference type="Proteomes" id="UP001204833">
    <property type="component" value="Unassembled WGS sequence"/>
</dbReference>
<evidence type="ECO:0000313" key="13">
    <source>
        <dbReference type="Proteomes" id="UP001204833"/>
    </source>
</evidence>
<accession>A0AAD5B9I5</accession>
<name>A0AAD5B9I5_9ASCO</name>
<comment type="caution">
    <text evidence="12">The sequence shown here is derived from an EMBL/GenBank/DDBJ whole genome shotgun (WGS) entry which is preliminary data.</text>
</comment>
<dbReference type="PROSITE" id="PS50968">
    <property type="entry name" value="BIOTINYL_LIPOYL"/>
    <property type="match status" value="1"/>
</dbReference>
<dbReference type="GO" id="GO:0006086">
    <property type="term" value="P:pyruvate decarboxylation to acetyl-CoA"/>
    <property type="evidence" value="ECO:0007669"/>
    <property type="project" value="InterPro"/>
</dbReference>
<evidence type="ECO:0000313" key="12">
    <source>
        <dbReference type="EMBL" id="KAI5948614.1"/>
    </source>
</evidence>
<feature type="region of interest" description="Disordered" evidence="9">
    <location>
        <begin position="252"/>
        <end position="278"/>
    </location>
</feature>
<evidence type="ECO:0000256" key="8">
    <source>
        <dbReference type="ARBA" id="ARBA00083110"/>
    </source>
</evidence>
<comment type="similarity">
    <text evidence="2">Belongs to the 2-oxoacid dehydrogenase family.</text>
</comment>
<dbReference type="FunFam" id="2.40.50.100:FF:000010">
    <property type="entry name" value="Acetyltransferase component of pyruvate dehydrogenase complex"/>
    <property type="match status" value="1"/>
</dbReference>
<gene>
    <name evidence="12" type="ORF">KGF57_005359</name>
</gene>
<evidence type="ECO:0000259" key="10">
    <source>
        <dbReference type="PROSITE" id="PS50968"/>
    </source>
</evidence>
<comment type="subunit">
    <text evidence="7">Eukaryotic pyruvate dehydrogenase (PDH) complexes are organized as a core consisting of the oligomeric dihydrolipoamide acetyl-transferase (E2), around which are arranged multiple copies of pyruvate dehydrogenase (E1), dihydrolipoamide dehydrogenase (E3) and protein X (E3BP) bound by non-covalent bonds.</text>
</comment>
<feature type="domain" description="Peripheral subunit-binding (PSBD)" evidence="11">
    <location>
        <begin position="181"/>
        <end position="222"/>
    </location>
</feature>
<keyword evidence="5" id="KW-0496">Mitochondrion</keyword>
<evidence type="ECO:0000256" key="1">
    <source>
        <dbReference type="ARBA" id="ARBA00004305"/>
    </source>
</evidence>
<sequence length="446" mass="49664">MLRAIFARTRVPVPSVRFFHQTSIRYSASVFKMPAMSPTMTEGGIVSWKVKPGDTYNAGDVLLEVETDKANIDVEAADDGKLWEILENDGAKGVPVGKAIAYIADVDDDLSSLEKPKVEENKEEEKKKGDEEKKREEPKEQEEKKETKSQKKESSPSKSSKSKATESGSSDILQKANPNQKFSPAVELLLHENNISHDDAIAKIQATGPNGRILKGDVLAYLGTIPLEAVVDLAKYIRSREHLDLSNIQVAKPTAEDAKEQEQQQKQSGTTDAKPKPTNVLSVEFSAPLAEHLNKIGFKQAFESAIDSAIHDTYAHRFPQYATSPSPSIYDQYDVFEELVTAPVTKRRFEVYDLKYDFHGDAAVAKSSRKLNQTLPRTDFDDLIGLPNDKTPVVEVGATPRANVSFKVKFDEQLSDSREFVKYFENALLEEAELYDIPANLLRVSN</sequence>
<feature type="compositionally biased region" description="Basic and acidic residues" evidence="9">
    <location>
        <begin position="113"/>
        <end position="155"/>
    </location>
</feature>